<dbReference type="CDD" id="cd12107">
    <property type="entry name" value="Hemerythrin"/>
    <property type="match status" value="1"/>
</dbReference>
<feature type="binding site" evidence="4">
    <location>
        <position position="27"/>
    </location>
    <ligand>
        <name>Fe cation</name>
        <dbReference type="ChEBI" id="CHEBI:24875"/>
        <label>1</label>
    </ligand>
</feature>
<reference evidence="6" key="1">
    <citation type="submission" date="2016-10" db="EMBL/GenBank/DDBJ databases">
        <title>Discovery and evolution of novel hemerythrin genes in annelid worms.</title>
        <authorList>
            <person name="Costa-Paiva E.M."/>
            <person name="Whelan N.V."/>
            <person name="Waits D.S."/>
            <person name="Santos S."/>
            <person name="Schrago C.G."/>
            <person name="Halanych K.M."/>
        </authorList>
    </citation>
    <scope>NUCLEOTIDE SEQUENCE</scope>
</reference>
<feature type="binding site" evidence="4">
    <location>
        <position position="108"/>
    </location>
    <ligand>
        <name>Fe cation</name>
        <dbReference type="ChEBI" id="CHEBI:24875"/>
        <label>2</label>
    </ligand>
</feature>
<dbReference type="NCBIfam" id="TIGR00058">
    <property type="entry name" value="Hemerythrin"/>
    <property type="match status" value="1"/>
</dbReference>
<feature type="binding site" evidence="4">
    <location>
        <position position="61"/>
    </location>
    <ligand>
        <name>Fe cation</name>
        <dbReference type="ChEBI" id="CHEBI:24875"/>
        <label>1</label>
    </ligand>
</feature>
<evidence type="ECO:0000256" key="4">
    <source>
        <dbReference type="PIRSR" id="PIRSR002033-1"/>
    </source>
</evidence>
<keyword evidence="3 4" id="KW-0408">Iron</keyword>
<dbReference type="InterPro" id="IPR002063">
    <property type="entry name" value="Haemerythrin"/>
</dbReference>
<feature type="binding site" evidence="4">
    <location>
        <position position="61"/>
    </location>
    <ligand>
        <name>Fe cation</name>
        <dbReference type="ChEBI" id="CHEBI:24875"/>
        <label>2</label>
    </ligand>
</feature>
<dbReference type="Pfam" id="PF01814">
    <property type="entry name" value="Hemerythrin"/>
    <property type="match status" value="1"/>
</dbReference>
<feature type="domain" description="Hemerythrin-like" evidence="5">
    <location>
        <begin position="20"/>
        <end position="119"/>
    </location>
</feature>
<proteinExistence type="evidence at transcript level"/>
<evidence type="ECO:0000313" key="6">
    <source>
        <dbReference type="EMBL" id="AQV13713.1"/>
    </source>
</evidence>
<dbReference type="EMBL" id="KY007415">
    <property type="protein sequence ID" value="AQV13713.1"/>
    <property type="molecule type" value="mRNA"/>
</dbReference>
<name>A0A1S6QCR2_9ANNE</name>
<organism evidence="6">
    <name type="scientific">Oenone fulgida</name>
    <dbReference type="NCBI Taxonomy" id="318792"/>
    <lineage>
        <taxon>Eukaryota</taxon>
        <taxon>Metazoa</taxon>
        <taxon>Spiralia</taxon>
        <taxon>Lophotrochozoa</taxon>
        <taxon>Annelida</taxon>
        <taxon>Polychaeta</taxon>
        <taxon>Errantia</taxon>
        <taxon>Eunicida</taxon>
        <taxon>Oenonidae</taxon>
        <taxon>Oenone</taxon>
    </lineage>
</organism>
<evidence type="ECO:0000259" key="5">
    <source>
        <dbReference type="Pfam" id="PF01814"/>
    </source>
</evidence>
<comment type="similarity">
    <text evidence="1">Belongs to the hemerythrin family.</text>
</comment>
<dbReference type="AlphaFoldDB" id="A0A1S6QCR2"/>
<accession>A0A1S6QCR2</accession>
<evidence type="ECO:0000256" key="1">
    <source>
        <dbReference type="ARBA" id="ARBA00010587"/>
    </source>
</evidence>
<dbReference type="GO" id="GO:0005506">
    <property type="term" value="F:iron ion binding"/>
    <property type="evidence" value="ECO:0007669"/>
    <property type="project" value="InterPro"/>
</dbReference>
<dbReference type="Gene3D" id="1.20.120.50">
    <property type="entry name" value="Hemerythrin-like"/>
    <property type="match status" value="1"/>
</dbReference>
<dbReference type="PANTHER" id="PTHR37164">
    <property type="entry name" value="BACTERIOHEMERYTHRIN"/>
    <property type="match status" value="1"/>
</dbReference>
<feature type="binding site" evidence="4">
    <location>
        <position position="75"/>
    </location>
    <ligand>
        <name>Fe cation</name>
        <dbReference type="ChEBI" id="CHEBI:24875"/>
        <label>2</label>
    </ligand>
</feature>
<feature type="binding site" evidence="4">
    <location>
        <position position="113"/>
    </location>
    <ligand>
        <name>Fe cation</name>
        <dbReference type="ChEBI" id="CHEBI:24875"/>
        <label>1</label>
    </ligand>
</feature>
<dbReference type="SUPFAM" id="SSF47188">
    <property type="entry name" value="Hemerythrin-like"/>
    <property type="match status" value="1"/>
</dbReference>
<sequence length="124" mass="14161">MSDYKIPEPFVWSTDFQVFYKTLDDEHKGLFEGIFACNEKRDSADALNTLRDRVGTHFKTEEDAMDAAGYPCEGHKQKHKDFVEKLAGLSGTLSDETIHYAMDWLVNHIKGTDFHYKGKLNLAA</sequence>
<dbReference type="NCBIfam" id="TIGR02481">
    <property type="entry name" value="hemeryth_dom"/>
    <property type="match status" value="1"/>
</dbReference>
<dbReference type="InterPro" id="IPR012312">
    <property type="entry name" value="Hemerythrin-like"/>
</dbReference>
<dbReference type="InterPro" id="IPR012827">
    <property type="entry name" value="Hemerythrin_metal-bd"/>
</dbReference>
<dbReference type="InterPro" id="IPR035938">
    <property type="entry name" value="Hemerythrin-like_sf"/>
</dbReference>
<feature type="binding site" evidence="4">
    <location>
        <position position="57"/>
    </location>
    <ligand>
        <name>Fe cation</name>
        <dbReference type="ChEBI" id="CHEBI:24875"/>
        <label>1</label>
    </ligand>
</feature>
<evidence type="ECO:0000256" key="2">
    <source>
        <dbReference type="ARBA" id="ARBA00022723"/>
    </source>
</evidence>
<dbReference type="PIRSF" id="PIRSF002033">
    <property type="entry name" value="Hemerythrin"/>
    <property type="match status" value="1"/>
</dbReference>
<protein>
    <submittedName>
        <fullName evidence="6">Hemerythrin</fullName>
    </submittedName>
</protein>
<feature type="binding site" evidence="4">
    <location>
        <position position="113"/>
    </location>
    <ligand>
        <name>Fe cation</name>
        <dbReference type="ChEBI" id="CHEBI:24875"/>
        <label>2</label>
    </ligand>
</feature>
<dbReference type="InterPro" id="IPR050669">
    <property type="entry name" value="Hemerythrin"/>
</dbReference>
<feature type="binding site" evidence="4">
    <location>
        <position position="79"/>
    </location>
    <ligand>
        <name>Fe cation</name>
        <dbReference type="ChEBI" id="CHEBI:24875"/>
        <label>2</label>
    </ligand>
</feature>
<dbReference type="PRINTS" id="PR00186">
    <property type="entry name" value="HEMERYTHRIN"/>
</dbReference>
<keyword evidence="2 4" id="KW-0479">Metal-binding</keyword>
<evidence type="ECO:0000256" key="3">
    <source>
        <dbReference type="ARBA" id="ARBA00023004"/>
    </source>
</evidence>
<dbReference type="PANTHER" id="PTHR37164:SF1">
    <property type="entry name" value="BACTERIOHEMERYTHRIN"/>
    <property type="match status" value="1"/>
</dbReference>